<dbReference type="PANTHER" id="PTHR45691">
    <property type="entry name" value="PROTEIN DIAPHANOUS"/>
    <property type="match status" value="1"/>
</dbReference>
<dbReference type="InterPro" id="IPR051412">
    <property type="entry name" value="Formin_Homology_Diaphanous_sf"/>
</dbReference>
<dbReference type="PANTHER" id="PTHR45691:SF6">
    <property type="entry name" value="PROTEIN DIAPHANOUS"/>
    <property type="match status" value="1"/>
</dbReference>
<organism evidence="2 3">
    <name type="scientific">Vitrella brassicaformis (strain CCMP3155)</name>
    <dbReference type="NCBI Taxonomy" id="1169540"/>
    <lineage>
        <taxon>Eukaryota</taxon>
        <taxon>Sar</taxon>
        <taxon>Alveolata</taxon>
        <taxon>Colpodellida</taxon>
        <taxon>Vitrellaceae</taxon>
        <taxon>Vitrella</taxon>
    </lineage>
</organism>
<feature type="region of interest" description="Disordered" evidence="1">
    <location>
        <begin position="336"/>
        <end position="356"/>
    </location>
</feature>
<dbReference type="VEuPathDB" id="CryptoDB:Vbra_6454"/>
<dbReference type="GO" id="GO:0030041">
    <property type="term" value="P:actin filament polymerization"/>
    <property type="evidence" value="ECO:0007669"/>
    <property type="project" value="TreeGrafter"/>
</dbReference>
<feature type="compositionally biased region" description="Acidic residues" evidence="1">
    <location>
        <begin position="386"/>
        <end position="398"/>
    </location>
</feature>
<dbReference type="InterPro" id="IPR036322">
    <property type="entry name" value="WD40_repeat_dom_sf"/>
</dbReference>
<dbReference type="InParanoid" id="A0A0G4H176"/>
<evidence type="ECO:0000313" key="3">
    <source>
        <dbReference type="Proteomes" id="UP000041254"/>
    </source>
</evidence>
<feature type="region of interest" description="Disordered" evidence="1">
    <location>
        <begin position="462"/>
        <end position="495"/>
    </location>
</feature>
<accession>A0A0G4H176</accession>
<feature type="region of interest" description="Disordered" evidence="1">
    <location>
        <begin position="1"/>
        <end position="46"/>
    </location>
</feature>
<feature type="compositionally biased region" description="Pro residues" evidence="1">
    <location>
        <begin position="466"/>
        <end position="493"/>
    </location>
</feature>
<dbReference type="SUPFAM" id="SSF50978">
    <property type="entry name" value="WD40 repeat-like"/>
    <property type="match status" value="1"/>
</dbReference>
<dbReference type="EMBL" id="CDMY01000929">
    <property type="protein sequence ID" value="CEM37172.1"/>
    <property type="molecule type" value="Genomic_DNA"/>
</dbReference>
<feature type="region of interest" description="Disordered" evidence="1">
    <location>
        <begin position="368"/>
        <end position="398"/>
    </location>
</feature>
<dbReference type="GO" id="GO:0005884">
    <property type="term" value="C:actin filament"/>
    <property type="evidence" value="ECO:0007669"/>
    <property type="project" value="TreeGrafter"/>
</dbReference>
<evidence type="ECO:0000256" key="1">
    <source>
        <dbReference type="SAM" id="MobiDB-lite"/>
    </source>
</evidence>
<name>A0A0G4H176_VITBC</name>
<feature type="compositionally biased region" description="Basic and acidic residues" evidence="1">
    <location>
        <begin position="1"/>
        <end position="12"/>
    </location>
</feature>
<feature type="compositionally biased region" description="Polar residues" evidence="1">
    <location>
        <begin position="368"/>
        <end position="381"/>
    </location>
</feature>
<dbReference type="AlphaFoldDB" id="A0A0G4H176"/>
<dbReference type="Proteomes" id="UP000041254">
    <property type="component" value="Unassembled WGS sequence"/>
</dbReference>
<sequence length="777" mass="86796">MASREGAKRPIDGEGDDEVDQMPAKRQRRGEAAQATQVAAGPPTLSSLPGGPHIFVGAFLDASDRASVASASRLMRAQAKHYDWQLLCLLSFGSSQVEYMSYQCPESVRFGTTRGDGSLRRNVSTMPYHGPAQHHWKNLYKQIVQFHRNMDAGESRFRQKPRLLATPGSRRFHGSREYHVSRDLSLLFWDDGRKLQVIDIDSLEEVLTLPDCTRPLDGRINPQSRLARKGDFVVPPDDTPRPPIEAIREGGRSVDEEAIRIRTQERAKPRENPPPQLLMFANTKELILVYVTPPASSRNRAFVEWAGRHDVATEPVIRVWDLRTAQYRATIYLSPPAARPAQPSPPARRPASAPAAAVAALPVAPVTQSAPANTADNQKASQEADQPMDEEPEEEDDSFAAAVGTGAFNGHYFSQDRQCEPPQEFFCWQDTLMLSCHIGLVIWNVTNADRIELSRKLEMSRFPTSLPSPDPPTAAPANPPPPPPPAVPAPPAAPGTLIPPWGAGAAFIWPPIGPQPPPWAQGPWVQGPFPPPPAKLYVTWYTNELIGFYLDTMPDLYVYNFREADDDNGEAERKMLRLQRHTEPIIGVCVIDHPFKTTQQDVWVDELYCFSMDRSGLVCVWDSSQNFACVREINTGLAQVAFSITAGPQHLLILSEDTHHPFIEDVNVHIYTISHERRQRDGRTTWELAITEMPGPAPRVDPQASLAYMFDSSYVHVSSREGNSHGCNYSIYRLSDWEKVAQLNDCLVHDAWVFWKWIQVLADGTMGVFDYRQICCG</sequence>
<protein>
    <submittedName>
        <fullName evidence="2">Uncharacterized protein</fullName>
    </submittedName>
</protein>
<keyword evidence="3" id="KW-1185">Reference proteome</keyword>
<evidence type="ECO:0000313" key="2">
    <source>
        <dbReference type="EMBL" id="CEM37172.1"/>
    </source>
</evidence>
<proteinExistence type="predicted"/>
<reference evidence="2 3" key="1">
    <citation type="submission" date="2014-11" db="EMBL/GenBank/DDBJ databases">
        <authorList>
            <person name="Zhu J."/>
            <person name="Qi W."/>
            <person name="Song R."/>
        </authorList>
    </citation>
    <scope>NUCLEOTIDE SEQUENCE [LARGE SCALE GENOMIC DNA]</scope>
</reference>
<gene>
    <name evidence="2" type="ORF">Vbra_6454</name>
</gene>